<sequence length="308" mass="34541">MGPPESWVPDCDWGSEKFPADFELVQYLLLQLNANKSMGPNGIHPRVLKELADVIVRPLSFIYQLSWESGEVPVDWKLANAIPVFKKGKKEDPANYKPVSLTSVSGYLTHLVDKGKAVDVIFYFSKAFDTVSHIIFLDKKSGIRLDVHSMMSEQLADRSCSKSYNKWGNIWLAASQVQFEGQFSSMFLSNLDMGVECTLSNFADNTKLGEAIDSLEGREALWTDLGRLEHWAITNCMKFNKDKCQIWHLTGGQEAWSAALQKWIWGQMVDGELSMSQQGDLAAKRGKCILGCIRHSTANQSKEVVVPL</sequence>
<evidence type="ECO:0008006" key="3">
    <source>
        <dbReference type="Google" id="ProtNLM"/>
    </source>
</evidence>
<organism evidence="1 2">
    <name type="scientific">Mycteria americana</name>
    <name type="common">Wood stork</name>
    <dbReference type="NCBI Taxonomy" id="33587"/>
    <lineage>
        <taxon>Eukaryota</taxon>
        <taxon>Metazoa</taxon>
        <taxon>Chordata</taxon>
        <taxon>Craniata</taxon>
        <taxon>Vertebrata</taxon>
        <taxon>Euteleostomi</taxon>
        <taxon>Archelosauria</taxon>
        <taxon>Archosauria</taxon>
        <taxon>Dinosauria</taxon>
        <taxon>Saurischia</taxon>
        <taxon>Theropoda</taxon>
        <taxon>Coelurosauria</taxon>
        <taxon>Aves</taxon>
        <taxon>Neognathae</taxon>
        <taxon>Neoaves</taxon>
        <taxon>Aequornithes</taxon>
        <taxon>Ciconiiformes</taxon>
        <taxon>Ciconiidae</taxon>
        <taxon>Mycteria</taxon>
    </lineage>
</organism>
<name>A0AAN7RT88_MYCAM</name>
<proteinExistence type="predicted"/>
<dbReference type="PANTHER" id="PTHR33332">
    <property type="entry name" value="REVERSE TRANSCRIPTASE DOMAIN-CONTAINING PROTEIN"/>
    <property type="match status" value="1"/>
</dbReference>
<keyword evidence="2" id="KW-1185">Reference proteome</keyword>
<dbReference type="Proteomes" id="UP001333110">
    <property type="component" value="Unassembled WGS sequence"/>
</dbReference>
<evidence type="ECO:0000313" key="1">
    <source>
        <dbReference type="EMBL" id="KAK4819559.1"/>
    </source>
</evidence>
<accession>A0AAN7RT88</accession>
<dbReference type="AlphaFoldDB" id="A0AAN7RT88"/>
<protein>
    <recommendedName>
        <fullName evidence="3">Rna-directed dna polymerase from mobile element jockey-like</fullName>
    </recommendedName>
</protein>
<gene>
    <name evidence="1" type="ORF">QYF61_007070</name>
</gene>
<comment type="caution">
    <text evidence="1">The sequence shown here is derived from an EMBL/GenBank/DDBJ whole genome shotgun (WGS) entry which is preliminary data.</text>
</comment>
<evidence type="ECO:0000313" key="2">
    <source>
        <dbReference type="Proteomes" id="UP001333110"/>
    </source>
</evidence>
<dbReference type="EMBL" id="JAUNZN010000006">
    <property type="protein sequence ID" value="KAK4819559.1"/>
    <property type="molecule type" value="Genomic_DNA"/>
</dbReference>
<reference evidence="1 2" key="1">
    <citation type="journal article" date="2023" name="J. Hered.">
        <title>Chromosome-level genome of the wood stork (Mycteria americana) provides insight into avian chromosome evolution.</title>
        <authorList>
            <person name="Flamio R. Jr."/>
            <person name="Ramstad K.M."/>
        </authorList>
    </citation>
    <scope>NUCLEOTIDE SEQUENCE [LARGE SCALE GENOMIC DNA]</scope>
    <source>
        <strain evidence="1">JAX WOST 10</strain>
    </source>
</reference>